<dbReference type="Gene3D" id="1.10.1040.10">
    <property type="entry name" value="N-(1-d-carboxylethyl)-l-norvaline Dehydrogenase, domain 2"/>
    <property type="match status" value="1"/>
</dbReference>
<proteinExistence type="predicted"/>
<gene>
    <name evidence="2" type="ORF">SADUNF_Sadunf18G0070100</name>
</gene>
<protein>
    <recommendedName>
        <fullName evidence="1">3-hydroxyisobutyrate dehydrogenase-like NAD-binding domain-containing protein</fullName>
    </recommendedName>
</protein>
<accession>A0A835J890</accession>
<dbReference type="AlphaFoldDB" id="A0A835J890"/>
<organism evidence="2 3">
    <name type="scientific">Salix dunnii</name>
    <dbReference type="NCBI Taxonomy" id="1413687"/>
    <lineage>
        <taxon>Eukaryota</taxon>
        <taxon>Viridiplantae</taxon>
        <taxon>Streptophyta</taxon>
        <taxon>Embryophyta</taxon>
        <taxon>Tracheophyta</taxon>
        <taxon>Spermatophyta</taxon>
        <taxon>Magnoliopsida</taxon>
        <taxon>eudicotyledons</taxon>
        <taxon>Gunneridae</taxon>
        <taxon>Pentapetalae</taxon>
        <taxon>rosids</taxon>
        <taxon>fabids</taxon>
        <taxon>Malpighiales</taxon>
        <taxon>Salicaceae</taxon>
        <taxon>Saliceae</taxon>
        <taxon>Salix</taxon>
    </lineage>
</organism>
<dbReference type="SUPFAM" id="SSF48179">
    <property type="entry name" value="6-phosphogluconate dehydrogenase C-terminal domain-like"/>
    <property type="match status" value="1"/>
</dbReference>
<dbReference type="Proteomes" id="UP000657918">
    <property type="component" value="Unassembled WGS sequence"/>
</dbReference>
<dbReference type="Pfam" id="PF14833">
    <property type="entry name" value="NAD_binding_11"/>
    <property type="match status" value="1"/>
</dbReference>
<reference evidence="2 3" key="1">
    <citation type="submission" date="2020-10" db="EMBL/GenBank/DDBJ databases">
        <title>Plant Genome Project.</title>
        <authorList>
            <person name="Zhang R.-G."/>
        </authorList>
    </citation>
    <scope>NUCLEOTIDE SEQUENCE [LARGE SCALE GENOMIC DNA]</scope>
    <source>
        <strain evidence="2">FAFU-HL-1</strain>
        <tissue evidence="2">Leaf</tissue>
    </source>
</reference>
<name>A0A835J890_9ROSI</name>
<comment type="caution">
    <text evidence="2">The sequence shown here is derived from an EMBL/GenBank/DDBJ whole genome shotgun (WGS) entry which is preliminary data.</text>
</comment>
<dbReference type="PANTHER" id="PTHR43060:SF15">
    <property type="entry name" value="3-HYDROXYISOBUTYRATE DEHYDROGENASE-LIKE 1, MITOCHONDRIAL-RELATED"/>
    <property type="match status" value="1"/>
</dbReference>
<dbReference type="EMBL" id="JADGMS010000018">
    <property type="protein sequence ID" value="KAF9662590.1"/>
    <property type="molecule type" value="Genomic_DNA"/>
</dbReference>
<dbReference type="PANTHER" id="PTHR43060">
    <property type="entry name" value="3-HYDROXYISOBUTYRATE DEHYDROGENASE-LIKE 1, MITOCHONDRIAL-RELATED"/>
    <property type="match status" value="1"/>
</dbReference>
<evidence type="ECO:0000259" key="1">
    <source>
        <dbReference type="Pfam" id="PF14833"/>
    </source>
</evidence>
<feature type="domain" description="3-hydroxyisobutyrate dehydrogenase-like NAD-binding" evidence="1">
    <location>
        <begin position="1"/>
        <end position="52"/>
    </location>
</feature>
<dbReference type="GO" id="GO:0051287">
    <property type="term" value="F:NAD binding"/>
    <property type="evidence" value="ECO:0007669"/>
    <property type="project" value="InterPro"/>
</dbReference>
<dbReference type="InterPro" id="IPR029154">
    <property type="entry name" value="HIBADH-like_NADP-bd"/>
</dbReference>
<sequence length="195" mass="21056">MVGLVEGIIYAHKAGLNVESYLNAISTGAAGSKSLDLYGSRILKRDFEAGFYSPLLSSLLAEYECHLSQRGKWSGPSCSTSEGLGLNFILPPESCMWEGYSSSLLISLSSENLSFMVGSSSPGQIKQKRCYHVVLTTAGQSGDYTLEIYELTVIFQVIIVLQLKDAEMYGAGVGLDGGVRDTKIYAAVTQLLINF</sequence>
<dbReference type="OrthoDB" id="435038at2759"/>
<dbReference type="InterPro" id="IPR013328">
    <property type="entry name" value="6PGD_dom2"/>
</dbReference>
<evidence type="ECO:0000313" key="3">
    <source>
        <dbReference type="Proteomes" id="UP000657918"/>
    </source>
</evidence>
<evidence type="ECO:0000313" key="2">
    <source>
        <dbReference type="EMBL" id="KAF9662590.1"/>
    </source>
</evidence>
<dbReference type="InterPro" id="IPR008927">
    <property type="entry name" value="6-PGluconate_DH-like_C_sf"/>
</dbReference>
<keyword evidence="3" id="KW-1185">Reference proteome</keyword>